<accession>Q2H895</accession>
<protein>
    <submittedName>
        <fullName evidence="2">Uncharacterized protein</fullName>
    </submittedName>
</protein>
<reference evidence="3" key="1">
    <citation type="journal article" date="2015" name="Genome Announc.">
        <title>Draft genome sequence of the cellulolytic fungus Chaetomium globosum.</title>
        <authorList>
            <person name="Cuomo C.A."/>
            <person name="Untereiner W.A."/>
            <person name="Ma L.-J."/>
            <person name="Grabherr M."/>
            <person name="Birren B.W."/>
        </authorList>
    </citation>
    <scope>NUCLEOTIDE SEQUENCE [LARGE SCALE GENOMIC DNA]</scope>
    <source>
        <strain evidence="3">ATCC 6205 / CBS 148.51 / DSM 1962 / NBRC 6347 / NRRL 1970</strain>
    </source>
</reference>
<organism evidence="2 3">
    <name type="scientific">Chaetomium globosum (strain ATCC 6205 / CBS 148.51 / DSM 1962 / NBRC 6347 / NRRL 1970)</name>
    <name type="common">Soil fungus</name>
    <dbReference type="NCBI Taxonomy" id="306901"/>
    <lineage>
        <taxon>Eukaryota</taxon>
        <taxon>Fungi</taxon>
        <taxon>Dikarya</taxon>
        <taxon>Ascomycota</taxon>
        <taxon>Pezizomycotina</taxon>
        <taxon>Sordariomycetes</taxon>
        <taxon>Sordariomycetidae</taxon>
        <taxon>Sordariales</taxon>
        <taxon>Chaetomiaceae</taxon>
        <taxon>Chaetomium</taxon>
    </lineage>
</organism>
<proteinExistence type="predicted"/>
<evidence type="ECO:0000313" key="3">
    <source>
        <dbReference type="Proteomes" id="UP000001056"/>
    </source>
</evidence>
<dbReference type="Proteomes" id="UP000001056">
    <property type="component" value="Unassembled WGS sequence"/>
</dbReference>
<dbReference type="GeneID" id="4388761"/>
<dbReference type="VEuPathDB" id="FungiDB:CHGG_03559"/>
<evidence type="ECO:0000256" key="1">
    <source>
        <dbReference type="SAM" id="MobiDB-lite"/>
    </source>
</evidence>
<feature type="region of interest" description="Disordered" evidence="1">
    <location>
        <begin position="1"/>
        <end position="70"/>
    </location>
</feature>
<sequence>MPPPIPNCPLPPSTAPLTPHLDPTWSPTNQTPNTTAPNSQNHPTPAHNQYPTTPLLPLHPHPHPTRKRLPHPLPIRNHLLPPLAALIKNLKDPPRPVSAGRAPLQPPREHLPPAALHGQAEFFPRRWAQAAEGGFDGAEDDVFDGETPYAWESCWELGGEAVEVVGGRGEVWKGAGVRGMDVTLPESLHSFIPEDVGVGEGPEQLGGSDGGEVGWWHKTGEVEKQREAGEVECVGAIQDIGSFAVPSGTCQRSRESLRR</sequence>
<evidence type="ECO:0000313" key="2">
    <source>
        <dbReference type="EMBL" id="EAQ91624.1"/>
    </source>
</evidence>
<feature type="compositionally biased region" description="Low complexity" evidence="1">
    <location>
        <begin position="26"/>
        <end position="41"/>
    </location>
</feature>
<name>Q2H895_CHAGB</name>
<feature type="compositionally biased region" description="Basic residues" evidence="1">
    <location>
        <begin position="60"/>
        <end position="70"/>
    </location>
</feature>
<feature type="compositionally biased region" description="Pro residues" evidence="1">
    <location>
        <begin position="1"/>
        <end position="14"/>
    </location>
</feature>
<keyword evidence="3" id="KW-1185">Reference proteome</keyword>
<dbReference type="AlphaFoldDB" id="Q2H895"/>
<dbReference type="HOGENOM" id="CLU_1073632_0_0_1"/>
<gene>
    <name evidence="2" type="ORF">CHGG_03559</name>
</gene>
<dbReference type="RefSeq" id="XP_001230075.1">
    <property type="nucleotide sequence ID" value="XM_001230074.1"/>
</dbReference>
<dbReference type="EMBL" id="CH408030">
    <property type="protein sequence ID" value="EAQ91624.1"/>
    <property type="molecule type" value="Genomic_DNA"/>
</dbReference>
<dbReference type="InParanoid" id="Q2H895"/>